<sequence>MGKIFYIMGKSASGKDKIYGRLAESPELHLKTLVLYTTRPIRSGEEQGKQYFFVDNRKLDELEKAGKVIERRDYHTVHGIWTYFTADDGQLDLDADSYLGIGTLESYEQLKKYFGEEKICPIYIEVEDGERLRRATKREGKQSVPNYNEVCRRFLADEEDFSEENILKSGISRRFENENLDICTEEIKNYIRSEMAGQKSEEML</sequence>
<evidence type="ECO:0000259" key="1">
    <source>
        <dbReference type="PROSITE" id="PS50052"/>
    </source>
</evidence>
<dbReference type="GO" id="GO:0016301">
    <property type="term" value="F:kinase activity"/>
    <property type="evidence" value="ECO:0007669"/>
    <property type="project" value="UniProtKB-KW"/>
</dbReference>
<keyword evidence="2" id="KW-0808">Transferase</keyword>
<dbReference type="Proteomes" id="UP000886817">
    <property type="component" value="Unassembled WGS sequence"/>
</dbReference>
<dbReference type="Pfam" id="PF00625">
    <property type="entry name" value="Guanylate_kin"/>
    <property type="match status" value="1"/>
</dbReference>
<organism evidence="2 3">
    <name type="scientific">Candidatus Blautia gallistercoris</name>
    <dbReference type="NCBI Taxonomy" id="2838490"/>
    <lineage>
        <taxon>Bacteria</taxon>
        <taxon>Bacillati</taxon>
        <taxon>Bacillota</taxon>
        <taxon>Clostridia</taxon>
        <taxon>Lachnospirales</taxon>
        <taxon>Lachnospiraceae</taxon>
        <taxon>Blautia</taxon>
    </lineage>
</organism>
<dbReference type="AlphaFoldDB" id="A0A9D1WGY3"/>
<proteinExistence type="predicted"/>
<accession>A0A9D1WGY3</accession>
<dbReference type="PROSITE" id="PS50052">
    <property type="entry name" value="GUANYLATE_KINASE_2"/>
    <property type="match status" value="1"/>
</dbReference>
<dbReference type="Gene3D" id="3.40.50.300">
    <property type="entry name" value="P-loop containing nucleotide triphosphate hydrolases"/>
    <property type="match status" value="1"/>
</dbReference>
<evidence type="ECO:0000313" key="3">
    <source>
        <dbReference type="Proteomes" id="UP000886817"/>
    </source>
</evidence>
<feature type="domain" description="Guanylate kinase-like" evidence="1">
    <location>
        <begin position="2"/>
        <end position="192"/>
    </location>
</feature>
<reference evidence="2" key="1">
    <citation type="journal article" date="2021" name="PeerJ">
        <title>Extensive microbial diversity within the chicken gut microbiome revealed by metagenomics and culture.</title>
        <authorList>
            <person name="Gilroy R."/>
            <person name="Ravi A."/>
            <person name="Getino M."/>
            <person name="Pursley I."/>
            <person name="Horton D.L."/>
            <person name="Alikhan N.F."/>
            <person name="Baker D."/>
            <person name="Gharbi K."/>
            <person name="Hall N."/>
            <person name="Watson M."/>
            <person name="Adriaenssens E.M."/>
            <person name="Foster-Nyarko E."/>
            <person name="Jarju S."/>
            <person name="Secka A."/>
            <person name="Antonio M."/>
            <person name="Oren A."/>
            <person name="Chaudhuri R.R."/>
            <person name="La Ragione R."/>
            <person name="Hildebrand F."/>
            <person name="Pallen M.J."/>
        </authorList>
    </citation>
    <scope>NUCLEOTIDE SEQUENCE</scope>
    <source>
        <strain evidence="2">ChiSjej1B19-8411</strain>
    </source>
</reference>
<protein>
    <submittedName>
        <fullName evidence="2">Guanylate kinase</fullName>
    </submittedName>
</protein>
<dbReference type="InterPro" id="IPR027417">
    <property type="entry name" value="P-loop_NTPase"/>
</dbReference>
<dbReference type="SUPFAM" id="SSF52540">
    <property type="entry name" value="P-loop containing nucleoside triphosphate hydrolases"/>
    <property type="match status" value="1"/>
</dbReference>
<gene>
    <name evidence="2" type="ORF">IAA45_03850</name>
</gene>
<dbReference type="EMBL" id="DXEX01000088">
    <property type="protein sequence ID" value="HIX58833.1"/>
    <property type="molecule type" value="Genomic_DNA"/>
</dbReference>
<evidence type="ECO:0000313" key="2">
    <source>
        <dbReference type="EMBL" id="HIX58833.1"/>
    </source>
</evidence>
<dbReference type="InterPro" id="IPR020590">
    <property type="entry name" value="Guanylate_kinase_CS"/>
</dbReference>
<dbReference type="SMART" id="SM00072">
    <property type="entry name" value="GuKc"/>
    <property type="match status" value="1"/>
</dbReference>
<name>A0A9D1WGY3_9FIRM</name>
<dbReference type="InterPro" id="IPR008145">
    <property type="entry name" value="GK/Ca_channel_bsu"/>
</dbReference>
<comment type="caution">
    <text evidence="2">The sequence shown here is derived from an EMBL/GenBank/DDBJ whole genome shotgun (WGS) entry which is preliminary data.</text>
</comment>
<dbReference type="PROSITE" id="PS00856">
    <property type="entry name" value="GUANYLATE_KINASE_1"/>
    <property type="match status" value="1"/>
</dbReference>
<keyword evidence="2" id="KW-0418">Kinase</keyword>
<reference evidence="2" key="2">
    <citation type="submission" date="2021-04" db="EMBL/GenBank/DDBJ databases">
        <authorList>
            <person name="Gilroy R."/>
        </authorList>
    </citation>
    <scope>NUCLEOTIDE SEQUENCE</scope>
    <source>
        <strain evidence="2">ChiSjej1B19-8411</strain>
    </source>
</reference>
<dbReference type="InterPro" id="IPR008144">
    <property type="entry name" value="Guanylate_kin-like_dom"/>
</dbReference>